<dbReference type="InterPro" id="IPR036526">
    <property type="entry name" value="C-N_Hydrolase_sf"/>
</dbReference>
<evidence type="ECO:0000256" key="6">
    <source>
        <dbReference type="ARBA" id="ARBA00022989"/>
    </source>
</evidence>
<feature type="transmembrane region" description="Helical" evidence="9">
    <location>
        <begin position="469"/>
        <end position="488"/>
    </location>
</feature>
<comment type="similarity">
    <text evidence="2 9">Belongs to the CN hydrolase family. Apolipoprotein N-acyltransferase subfamily.</text>
</comment>
<keyword evidence="3 9" id="KW-1003">Cell membrane</keyword>
<feature type="transmembrane region" description="Helical" evidence="9">
    <location>
        <begin position="127"/>
        <end position="146"/>
    </location>
</feature>
<dbReference type="PROSITE" id="PS50263">
    <property type="entry name" value="CN_HYDROLASE"/>
    <property type="match status" value="1"/>
</dbReference>
<keyword evidence="5 9" id="KW-0812">Transmembrane</keyword>
<feature type="transmembrane region" description="Helical" evidence="9">
    <location>
        <begin position="35"/>
        <end position="51"/>
    </location>
</feature>
<keyword evidence="6 9" id="KW-1133">Transmembrane helix</keyword>
<feature type="domain" description="CN hydrolase" evidence="10">
    <location>
        <begin position="223"/>
        <end position="459"/>
    </location>
</feature>
<dbReference type="Pfam" id="PF20154">
    <property type="entry name" value="LNT_N"/>
    <property type="match status" value="1"/>
</dbReference>
<dbReference type="InterPro" id="IPR004563">
    <property type="entry name" value="Apolipo_AcylTrfase"/>
</dbReference>
<comment type="caution">
    <text evidence="11">The sequence shown here is derived from an EMBL/GenBank/DDBJ whole genome shotgun (WGS) entry which is preliminary data.</text>
</comment>
<keyword evidence="4 9" id="KW-0808">Transferase</keyword>
<keyword evidence="7 9" id="KW-0472">Membrane</keyword>
<dbReference type="Gene3D" id="3.60.110.10">
    <property type="entry name" value="Carbon-nitrogen hydrolase"/>
    <property type="match status" value="1"/>
</dbReference>
<evidence type="ECO:0000256" key="5">
    <source>
        <dbReference type="ARBA" id="ARBA00022692"/>
    </source>
</evidence>
<evidence type="ECO:0000256" key="9">
    <source>
        <dbReference type="HAMAP-Rule" id="MF_01148"/>
    </source>
</evidence>
<protein>
    <recommendedName>
        <fullName evidence="9">Apolipoprotein N-acyltransferase</fullName>
        <shortName evidence="9">ALP N-acyltransferase</shortName>
        <ecNumber evidence="9">2.3.1.269</ecNumber>
    </recommendedName>
</protein>
<dbReference type="GO" id="GO:0042158">
    <property type="term" value="P:lipoprotein biosynthetic process"/>
    <property type="evidence" value="ECO:0007669"/>
    <property type="project" value="UniProtKB-UniRule"/>
</dbReference>
<evidence type="ECO:0000256" key="4">
    <source>
        <dbReference type="ARBA" id="ARBA00022679"/>
    </source>
</evidence>
<dbReference type="EC" id="2.3.1.269" evidence="9"/>
<comment type="function">
    <text evidence="9">Catalyzes the phospholipid dependent N-acylation of the N-terminal cysteine of apolipoprotein, the last step in lipoprotein maturation.</text>
</comment>
<dbReference type="Pfam" id="PF00795">
    <property type="entry name" value="CN_hydrolase"/>
    <property type="match status" value="1"/>
</dbReference>
<dbReference type="NCBIfam" id="TIGR00546">
    <property type="entry name" value="lnt"/>
    <property type="match status" value="1"/>
</dbReference>
<sequence>MESLLNQIYKSPFLSYFFLAISGAVSVFAFSPFDIKILIVFPLAILAHSMHTSQSIGIAIKRAYVWGLGLWLGGTGWLIVSIYYYGNTGITISIFIVLIMGMLLSLFFIAPIAVLKSLNLELTIFQNSLLFASICTLLELSRFYLLGGFPWLLPGLVFMDTIGANLIPIIGVYGCSFILYFFASIVGSLFVLKNIKLLMLSILMFLVFLPFPPSNNQTLDDGLKVSIVQPSLDPFSKYENDSVNNIEEVLVELSKKYANSDLIVWPESPFPYLNSSPQMESLHNRTKHLPTILSGSWLYKDNNLHNTMTILGTKQHYIKRHLVPFGEYVPFESILRGLIEFFDMPMSSLQEGPNHQPYFNLNNFKILGLICFDIAFPLSFRSEIKNADFIINISNDTWFGNSYGPYQHLQIVRARALESNKWIARGTSDGISTIVDNKGTIVDLLPKNARDTLYGTIFRTNNSTFFFNYGYLLAPLMSLILLVSFFIIRYRK</sequence>
<organism evidence="11 12">
    <name type="scientific">SAR86 cluster bacterium SAR86E</name>
    <dbReference type="NCBI Taxonomy" id="1208365"/>
    <lineage>
        <taxon>Bacteria</taxon>
        <taxon>Pseudomonadati</taxon>
        <taxon>Pseudomonadota</taxon>
        <taxon>Gammaproteobacteria</taxon>
        <taxon>SAR86 cluster</taxon>
    </lineage>
</organism>
<keyword evidence="11" id="KW-0449">Lipoprotein</keyword>
<feature type="transmembrane region" description="Helical" evidence="9">
    <location>
        <begin position="166"/>
        <end position="190"/>
    </location>
</feature>
<dbReference type="UniPathway" id="UPA00666"/>
<feature type="transmembrane region" description="Helical" evidence="9">
    <location>
        <begin position="92"/>
        <end position="115"/>
    </location>
</feature>
<evidence type="ECO:0000259" key="10">
    <source>
        <dbReference type="PROSITE" id="PS50263"/>
    </source>
</evidence>
<evidence type="ECO:0000256" key="3">
    <source>
        <dbReference type="ARBA" id="ARBA00022475"/>
    </source>
</evidence>
<dbReference type="PATRIC" id="fig|1208365.4.peg.563"/>
<dbReference type="InterPro" id="IPR045378">
    <property type="entry name" value="LNT_N"/>
</dbReference>
<evidence type="ECO:0000256" key="1">
    <source>
        <dbReference type="ARBA" id="ARBA00004651"/>
    </source>
</evidence>
<keyword evidence="12" id="KW-1185">Reference proteome</keyword>
<name>K6H2Q6_9GAMM</name>
<feature type="transmembrane region" description="Helical" evidence="9">
    <location>
        <begin position="12"/>
        <end position="29"/>
    </location>
</feature>
<dbReference type="STRING" id="1208365.B273_0985"/>
<dbReference type="GO" id="GO:0005886">
    <property type="term" value="C:plasma membrane"/>
    <property type="evidence" value="ECO:0007669"/>
    <property type="project" value="UniProtKB-SubCell"/>
</dbReference>
<dbReference type="SUPFAM" id="SSF56317">
    <property type="entry name" value="Carbon-nitrogen hydrolase"/>
    <property type="match status" value="1"/>
</dbReference>
<comment type="pathway">
    <text evidence="9">Protein modification; lipoprotein biosynthesis (N-acyl transfer).</text>
</comment>
<feature type="transmembrane region" description="Helical" evidence="9">
    <location>
        <begin position="197"/>
        <end position="213"/>
    </location>
</feature>
<dbReference type="PANTHER" id="PTHR38686:SF1">
    <property type="entry name" value="APOLIPOPROTEIN N-ACYLTRANSFERASE"/>
    <property type="match status" value="1"/>
</dbReference>
<evidence type="ECO:0000256" key="8">
    <source>
        <dbReference type="ARBA" id="ARBA00023315"/>
    </source>
</evidence>
<dbReference type="CDD" id="cd07571">
    <property type="entry name" value="ALP_N-acyl_transferase"/>
    <property type="match status" value="1"/>
</dbReference>
<accession>K6H2Q6</accession>
<comment type="catalytic activity">
    <reaction evidence="9">
        <text>N-terminal S-1,2-diacyl-sn-glyceryl-L-cysteinyl-[lipoprotein] + a glycerophospholipid = N-acyl-S-1,2-diacyl-sn-glyceryl-L-cysteinyl-[lipoprotein] + a 2-acyl-sn-glycero-3-phospholipid + H(+)</text>
        <dbReference type="Rhea" id="RHEA:48228"/>
        <dbReference type="Rhea" id="RHEA-COMP:14681"/>
        <dbReference type="Rhea" id="RHEA-COMP:14684"/>
        <dbReference type="ChEBI" id="CHEBI:15378"/>
        <dbReference type="ChEBI" id="CHEBI:136912"/>
        <dbReference type="ChEBI" id="CHEBI:140656"/>
        <dbReference type="ChEBI" id="CHEBI:140657"/>
        <dbReference type="ChEBI" id="CHEBI:140660"/>
        <dbReference type="EC" id="2.3.1.269"/>
    </reaction>
</comment>
<proteinExistence type="inferred from homology"/>
<evidence type="ECO:0000313" key="12">
    <source>
        <dbReference type="Proteomes" id="UP000010310"/>
    </source>
</evidence>
<dbReference type="PANTHER" id="PTHR38686">
    <property type="entry name" value="APOLIPOPROTEIN N-ACYLTRANSFERASE"/>
    <property type="match status" value="1"/>
</dbReference>
<feature type="transmembrane region" description="Helical" evidence="9">
    <location>
        <begin position="63"/>
        <end position="86"/>
    </location>
</feature>
<dbReference type="GO" id="GO:0016410">
    <property type="term" value="F:N-acyltransferase activity"/>
    <property type="evidence" value="ECO:0007669"/>
    <property type="project" value="UniProtKB-UniRule"/>
</dbReference>
<dbReference type="EMBL" id="AMWX01000002">
    <property type="protein sequence ID" value="EKO36788.1"/>
    <property type="molecule type" value="Genomic_DNA"/>
</dbReference>
<evidence type="ECO:0000313" key="11">
    <source>
        <dbReference type="EMBL" id="EKO36788.1"/>
    </source>
</evidence>
<reference evidence="11 12" key="1">
    <citation type="submission" date="2012-09" db="EMBL/GenBank/DDBJ databases">
        <authorList>
            <person name="Dupont C.L."/>
            <person name="Rusch D.B."/>
            <person name="Lombardo M.-J."/>
            <person name="Novotny M."/>
            <person name="Yee-Greenbaum J."/>
            <person name="Laskin R."/>
        </authorList>
    </citation>
    <scope>NUCLEOTIDE SEQUENCE [LARGE SCALE GENOMIC DNA]</scope>
    <source>
        <strain evidence="11">SAR86E</strain>
    </source>
</reference>
<evidence type="ECO:0000256" key="7">
    <source>
        <dbReference type="ARBA" id="ARBA00023136"/>
    </source>
</evidence>
<gene>
    <name evidence="9 11" type="primary">lnt</name>
    <name evidence="11" type="ORF">B273_0985</name>
</gene>
<comment type="subcellular location">
    <subcellularLocation>
        <location evidence="1 9">Cell membrane</location>
        <topology evidence="1 9">Multi-pass membrane protein</topology>
    </subcellularLocation>
</comment>
<dbReference type="AlphaFoldDB" id="K6H2Q6"/>
<dbReference type="InterPro" id="IPR003010">
    <property type="entry name" value="C-N_Hydrolase"/>
</dbReference>
<evidence type="ECO:0000256" key="2">
    <source>
        <dbReference type="ARBA" id="ARBA00010065"/>
    </source>
</evidence>
<dbReference type="Proteomes" id="UP000010310">
    <property type="component" value="Unassembled WGS sequence"/>
</dbReference>
<dbReference type="HAMAP" id="MF_01148">
    <property type="entry name" value="Lnt"/>
    <property type="match status" value="1"/>
</dbReference>
<keyword evidence="8 9" id="KW-0012">Acyltransferase</keyword>